<evidence type="ECO:0000313" key="1">
    <source>
        <dbReference type="EMBL" id="EKC19427.1"/>
    </source>
</evidence>
<organism evidence="1">
    <name type="scientific">Magallana gigas</name>
    <name type="common">Pacific oyster</name>
    <name type="synonym">Crassostrea gigas</name>
    <dbReference type="NCBI Taxonomy" id="29159"/>
    <lineage>
        <taxon>Eukaryota</taxon>
        <taxon>Metazoa</taxon>
        <taxon>Spiralia</taxon>
        <taxon>Lophotrochozoa</taxon>
        <taxon>Mollusca</taxon>
        <taxon>Bivalvia</taxon>
        <taxon>Autobranchia</taxon>
        <taxon>Pteriomorphia</taxon>
        <taxon>Ostreida</taxon>
        <taxon>Ostreoidea</taxon>
        <taxon>Ostreidae</taxon>
        <taxon>Magallana</taxon>
    </lineage>
</organism>
<dbReference type="AlphaFoldDB" id="K1P716"/>
<dbReference type="InParanoid" id="K1P716"/>
<dbReference type="EMBL" id="JH817499">
    <property type="protein sequence ID" value="EKC19427.1"/>
    <property type="molecule type" value="Genomic_DNA"/>
</dbReference>
<protein>
    <submittedName>
        <fullName evidence="1">Uncharacterized protein</fullName>
    </submittedName>
</protein>
<reference evidence="1" key="1">
    <citation type="journal article" date="2012" name="Nature">
        <title>The oyster genome reveals stress adaptation and complexity of shell formation.</title>
        <authorList>
            <person name="Zhang G."/>
            <person name="Fang X."/>
            <person name="Guo X."/>
            <person name="Li L."/>
            <person name="Luo R."/>
            <person name="Xu F."/>
            <person name="Yang P."/>
            <person name="Zhang L."/>
            <person name="Wang X."/>
            <person name="Qi H."/>
            <person name="Xiong Z."/>
            <person name="Que H."/>
            <person name="Xie Y."/>
            <person name="Holland P.W."/>
            <person name="Paps J."/>
            <person name="Zhu Y."/>
            <person name="Wu F."/>
            <person name="Chen Y."/>
            <person name="Wang J."/>
            <person name="Peng C."/>
            <person name="Meng J."/>
            <person name="Yang L."/>
            <person name="Liu J."/>
            <person name="Wen B."/>
            <person name="Zhang N."/>
            <person name="Huang Z."/>
            <person name="Zhu Q."/>
            <person name="Feng Y."/>
            <person name="Mount A."/>
            <person name="Hedgecock D."/>
            <person name="Xu Z."/>
            <person name="Liu Y."/>
            <person name="Domazet-Loso T."/>
            <person name="Du Y."/>
            <person name="Sun X."/>
            <person name="Zhang S."/>
            <person name="Liu B."/>
            <person name="Cheng P."/>
            <person name="Jiang X."/>
            <person name="Li J."/>
            <person name="Fan D."/>
            <person name="Wang W."/>
            <person name="Fu W."/>
            <person name="Wang T."/>
            <person name="Wang B."/>
            <person name="Zhang J."/>
            <person name="Peng Z."/>
            <person name="Li Y."/>
            <person name="Li N."/>
            <person name="Wang J."/>
            <person name="Chen M."/>
            <person name="He Y."/>
            <person name="Tan F."/>
            <person name="Song X."/>
            <person name="Zheng Q."/>
            <person name="Huang R."/>
            <person name="Yang H."/>
            <person name="Du X."/>
            <person name="Chen L."/>
            <person name="Yang M."/>
            <person name="Gaffney P.M."/>
            <person name="Wang S."/>
            <person name="Luo L."/>
            <person name="She Z."/>
            <person name="Ming Y."/>
            <person name="Huang W."/>
            <person name="Zhang S."/>
            <person name="Huang B."/>
            <person name="Zhang Y."/>
            <person name="Qu T."/>
            <person name="Ni P."/>
            <person name="Miao G."/>
            <person name="Wang J."/>
            <person name="Wang Q."/>
            <person name="Steinberg C.E."/>
            <person name="Wang H."/>
            <person name="Li N."/>
            <person name="Qian L."/>
            <person name="Zhang G."/>
            <person name="Li Y."/>
            <person name="Yang H."/>
            <person name="Liu X."/>
            <person name="Wang J."/>
            <person name="Yin Y."/>
            <person name="Wang J."/>
        </authorList>
    </citation>
    <scope>NUCLEOTIDE SEQUENCE [LARGE SCALE GENOMIC DNA]</scope>
    <source>
        <strain evidence="1">05x7-T-G4-1.051#20</strain>
    </source>
</reference>
<dbReference type="HOGENOM" id="CLU_2869768_0_0_1"/>
<sequence>MLGVWLTLLTLAIKSSGKSLQKSSLTQKAGLLREIKCLLGDDFPCRQDFVKQRNNAAKNAIYIN</sequence>
<gene>
    <name evidence="1" type="ORF">CGI_10008450</name>
</gene>
<name>K1P716_MAGGI</name>
<proteinExistence type="predicted"/>
<accession>K1P716</accession>